<reference evidence="2 3" key="1">
    <citation type="submission" date="2018-10" db="EMBL/GenBank/DDBJ databases">
        <title>Genomic Encyclopedia of Archaeal and Bacterial Type Strains, Phase II (KMG-II): from individual species to whole genera.</title>
        <authorList>
            <person name="Goeker M."/>
        </authorList>
    </citation>
    <scope>NUCLEOTIDE SEQUENCE [LARGE SCALE GENOMIC DNA]</scope>
    <source>
        <strain evidence="2 3">DSM 14954</strain>
    </source>
</reference>
<evidence type="ECO:0008006" key="4">
    <source>
        <dbReference type="Google" id="ProtNLM"/>
    </source>
</evidence>
<comment type="caution">
    <text evidence="2">The sequence shown here is derived from an EMBL/GenBank/DDBJ whole genome shotgun (WGS) entry which is preliminary data.</text>
</comment>
<feature type="signal peptide" evidence="1">
    <location>
        <begin position="1"/>
        <end position="31"/>
    </location>
</feature>
<dbReference type="InterPro" id="IPR052944">
    <property type="entry name" value="Sporulation_related"/>
</dbReference>
<keyword evidence="3" id="KW-1185">Reference proteome</keyword>
<dbReference type="AlphaFoldDB" id="A0A660L5Y8"/>
<protein>
    <recommendedName>
        <fullName evidence="4">MucB/RseB-like sigma(E) regulatory protein</fullName>
    </recommendedName>
</protein>
<dbReference type="InterPro" id="IPR029046">
    <property type="entry name" value="LolA/LolB/LppX"/>
</dbReference>
<organism evidence="2 3">
    <name type="scientific">Solirubrobacter pauli</name>
    <dbReference type="NCBI Taxonomy" id="166793"/>
    <lineage>
        <taxon>Bacteria</taxon>
        <taxon>Bacillati</taxon>
        <taxon>Actinomycetota</taxon>
        <taxon>Thermoleophilia</taxon>
        <taxon>Solirubrobacterales</taxon>
        <taxon>Solirubrobacteraceae</taxon>
        <taxon>Solirubrobacter</taxon>
    </lineage>
</organism>
<proteinExistence type="predicted"/>
<dbReference type="RefSeq" id="WP_121255808.1">
    <property type="nucleotide sequence ID" value="NZ_RBIL01000002.1"/>
</dbReference>
<evidence type="ECO:0000313" key="3">
    <source>
        <dbReference type="Proteomes" id="UP000278962"/>
    </source>
</evidence>
<name>A0A660L5Y8_9ACTN</name>
<keyword evidence="1" id="KW-0732">Signal</keyword>
<accession>A0A660L5Y8</accession>
<feature type="chain" id="PRO_5024829285" description="MucB/RseB-like sigma(E) regulatory protein" evidence="1">
    <location>
        <begin position="32"/>
        <end position="388"/>
    </location>
</feature>
<dbReference type="PANTHER" id="PTHR37507:SF2">
    <property type="entry name" value="SPORULATION PROTEIN YDCC"/>
    <property type="match status" value="1"/>
</dbReference>
<sequence length="388" mass="39774">MRRLRTASTRRLLTIVAVLVAAVAGAGIAQAALTTSEKPAPKPLDRALYDAAHAQPVKGVTARIKFTNNLLPSGSLPENTASPVLTGATGRLWLADDGKLRLELQSSNGDAQIVADGKRYLIYDAASRTAVTGALQTRGTAPAKEPKPGLGAIQTALERLGQAWTLSGATPSNTAGQPSYTVRIAPKDDGGLLGAAELAWDAARGIPLRAAVYAQGDANPVLELEATDVAYGAIPAAKVSTTPPAGARVTELDPVLRADAQGKPTAIEGVDAVQRELDFPLVAPAELAGLPRRGVRLVKTGDRTGAISTYGQGLGQIVVFQSKAQPGSKGTLAPAGLTLPQVNIDGATGSELATALGTFLTFQRGGIQYVVVGSVPPIAAENAARGLK</sequence>
<dbReference type="PANTHER" id="PTHR37507">
    <property type="entry name" value="SPORULATION PROTEIN YDCC"/>
    <property type="match status" value="1"/>
</dbReference>
<dbReference type="OrthoDB" id="4822274at2"/>
<dbReference type="Proteomes" id="UP000278962">
    <property type="component" value="Unassembled WGS sequence"/>
</dbReference>
<gene>
    <name evidence="2" type="ORF">C8N24_5364</name>
</gene>
<evidence type="ECO:0000313" key="2">
    <source>
        <dbReference type="EMBL" id="RKQ87343.1"/>
    </source>
</evidence>
<dbReference type="SUPFAM" id="SSF89392">
    <property type="entry name" value="Prokaryotic lipoproteins and lipoprotein localization factors"/>
    <property type="match status" value="1"/>
</dbReference>
<evidence type="ECO:0000256" key="1">
    <source>
        <dbReference type="SAM" id="SignalP"/>
    </source>
</evidence>
<dbReference type="EMBL" id="RBIL01000002">
    <property type="protein sequence ID" value="RKQ87343.1"/>
    <property type="molecule type" value="Genomic_DNA"/>
</dbReference>
<dbReference type="Gene3D" id="2.50.20.10">
    <property type="entry name" value="Lipoprotein localisation LolA/LolB/LppX"/>
    <property type="match status" value="1"/>
</dbReference>